<name>A0ABQ8V631_9AGAR</name>
<accession>A0ABQ8V631</accession>
<comment type="caution">
    <text evidence="1">The sequence shown here is derived from an EMBL/GenBank/DDBJ whole genome shotgun (WGS) entry which is preliminary data.</text>
</comment>
<evidence type="ECO:0000313" key="1">
    <source>
        <dbReference type="EMBL" id="KAJ4476178.1"/>
    </source>
</evidence>
<keyword evidence="2" id="KW-1185">Reference proteome</keyword>
<evidence type="ECO:0000313" key="2">
    <source>
        <dbReference type="Proteomes" id="UP001150217"/>
    </source>
</evidence>
<gene>
    <name evidence="1" type="ORF">C8R41DRAFT_983461</name>
</gene>
<proteinExistence type="predicted"/>
<evidence type="ECO:0008006" key="3">
    <source>
        <dbReference type="Google" id="ProtNLM"/>
    </source>
</evidence>
<organism evidence="1 2">
    <name type="scientific">Lentinula lateritia</name>
    <dbReference type="NCBI Taxonomy" id="40482"/>
    <lineage>
        <taxon>Eukaryota</taxon>
        <taxon>Fungi</taxon>
        <taxon>Dikarya</taxon>
        <taxon>Basidiomycota</taxon>
        <taxon>Agaricomycotina</taxon>
        <taxon>Agaricomycetes</taxon>
        <taxon>Agaricomycetidae</taxon>
        <taxon>Agaricales</taxon>
        <taxon>Marasmiineae</taxon>
        <taxon>Omphalotaceae</taxon>
        <taxon>Lentinula</taxon>
    </lineage>
</organism>
<sequence length="319" mass="36648">MVLVALLYSLLNQQTPPDRASYQVRQKRYEFHPINSTPKTRTQHNLMNSTTSLASLPVELVEQIITSFWSQHQSTHHRATFMKSSLCVSRSWATLYVRVFCQDVHIPSGEFALKFLEILRNESPVYSYFTENGTLFDRRCRSLTFQRDNEDGIVEKPIAPDPSRSSSVLFQGFLKNSPTPEHPMGLAIYTVLRFLYFSPHLTPNLRCISLLFNNSTMSDLFTRNRFIGFPTQVTELNIRFTYGPRTSKEVLKKIARNESVVGLVPGSMKKVKVLRFTGLTKSAVRELVLACVNRELVETEDGQWTFGRKKRNITDRGEI</sequence>
<reference evidence="1" key="1">
    <citation type="submission" date="2022-08" db="EMBL/GenBank/DDBJ databases">
        <title>A Global Phylogenomic Analysis of the Shiitake Genus Lentinula.</title>
        <authorList>
            <consortium name="DOE Joint Genome Institute"/>
            <person name="Sierra-Patev S."/>
            <person name="Min B."/>
            <person name="Naranjo-Ortiz M."/>
            <person name="Looney B."/>
            <person name="Konkel Z."/>
            <person name="Slot J.C."/>
            <person name="Sakamoto Y."/>
            <person name="Steenwyk J.L."/>
            <person name="Rokas A."/>
            <person name="Carro J."/>
            <person name="Camarero S."/>
            <person name="Ferreira P."/>
            <person name="Molpeceres G."/>
            <person name="Ruiz-Duenas F.J."/>
            <person name="Serrano A."/>
            <person name="Henrissat B."/>
            <person name="Drula E."/>
            <person name="Hughes K.W."/>
            <person name="Mata J.L."/>
            <person name="Ishikawa N.K."/>
            <person name="Vargas-Isla R."/>
            <person name="Ushijima S."/>
            <person name="Smith C.A."/>
            <person name="Ahrendt S."/>
            <person name="Andreopoulos W."/>
            <person name="He G."/>
            <person name="Labutti K."/>
            <person name="Lipzen A."/>
            <person name="Ng V."/>
            <person name="Riley R."/>
            <person name="Sandor L."/>
            <person name="Barry K."/>
            <person name="Martinez A.T."/>
            <person name="Xiao Y."/>
            <person name="Gibbons J.G."/>
            <person name="Terashima K."/>
            <person name="Grigoriev I.V."/>
            <person name="Hibbett D.S."/>
        </authorList>
    </citation>
    <scope>NUCLEOTIDE SEQUENCE</scope>
    <source>
        <strain evidence="1">RHP3577 ss4</strain>
    </source>
</reference>
<protein>
    <recommendedName>
        <fullName evidence="3">F-box domain-containing protein</fullName>
    </recommendedName>
</protein>
<dbReference type="Proteomes" id="UP001150217">
    <property type="component" value="Unassembled WGS sequence"/>
</dbReference>
<dbReference type="EMBL" id="JANVFT010000072">
    <property type="protein sequence ID" value="KAJ4476178.1"/>
    <property type="molecule type" value="Genomic_DNA"/>
</dbReference>